<dbReference type="EMBL" id="PDUG01000005">
    <property type="protein sequence ID" value="PIC29792.1"/>
    <property type="molecule type" value="Genomic_DNA"/>
</dbReference>
<reference evidence="3" key="1">
    <citation type="submission" date="2017-10" db="EMBL/GenBank/DDBJ databases">
        <title>Rapid genome shrinkage in a self-fertile nematode reveals novel sperm competition proteins.</title>
        <authorList>
            <person name="Yin D."/>
            <person name="Schwarz E.M."/>
            <person name="Thomas C.G."/>
            <person name="Felde R.L."/>
            <person name="Korf I.F."/>
            <person name="Cutter A.D."/>
            <person name="Schartner C.M."/>
            <person name="Ralston E.J."/>
            <person name="Meyer B.J."/>
            <person name="Haag E.S."/>
        </authorList>
    </citation>
    <scope>NUCLEOTIDE SEQUENCE [LARGE SCALE GENOMIC DNA]</scope>
    <source>
        <strain evidence="3">JU1422</strain>
    </source>
</reference>
<organism evidence="2 3">
    <name type="scientific">Caenorhabditis nigoni</name>
    <dbReference type="NCBI Taxonomy" id="1611254"/>
    <lineage>
        <taxon>Eukaryota</taxon>
        <taxon>Metazoa</taxon>
        <taxon>Ecdysozoa</taxon>
        <taxon>Nematoda</taxon>
        <taxon>Chromadorea</taxon>
        <taxon>Rhabditida</taxon>
        <taxon>Rhabditina</taxon>
        <taxon>Rhabditomorpha</taxon>
        <taxon>Rhabditoidea</taxon>
        <taxon>Rhabditidae</taxon>
        <taxon>Peloderinae</taxon>
        <taxon>Caenorhabditis</taxon>
    </lineage>
</organism>
<evidence type="ECO:0000259" key="1">
    <source>
        <dbReference type="SMART" id="SM00703"/>
    </source>
</evidence>
<dbReference type="InterPro" id="IPR006621">
    <property type="entry name" value="Nose-resist-to-fluoxetine_N"/>
</dbReference>
<dbReference type="OrthoDB" id="207378at2759"/>
<dbReference type="PROSITE" id="PS51257">
    <property type="entry name" value="PROKAR_LIPOPROTEIN"/>
    <property type="match status" value="1"/>
</dbReference>
<proteinExistence type="predicted"/>
<dbReference type="Proteomes" id="UP000230233">
    <property type="component" value="Chromosome V"/>
</dbReference>
<dbReference type="Pfam" id="PF20146">
    <property type="entry name" value="NRF"/>
    <property type="match status" value="1"/>
</dbReference>
<evidence type="ECO:0000313" key="2">
    <source>
        <dbReference type="EMBL" id="PIC29792.1"/>
    </source>
</evidence>
<comment type="caution">
    <text evidence="2">The sequence shown here is derived from an EMBL/GenBank/DDBJ whole genome shotgun (WGS) entry which is preliminary data.</text>
</comment>
<dbReference type="SMART" id="SM00703">
    <property type="entry name" value="NRF"/>
    <property type="match status" value="1"/>
</dbReference>
<gene>
    <name evidence="2" type="primary">Cnig_chr_V.g21264</name>
    <name evidence="2" type="ORF">B9Z55_021264</name>
</gene>
<accession>A0A2G5TRC5</accession>
<protein>
    <recommendedName>
        <fullName evidence="1">Nose resistant-to-fluoxetine protein N-terminal domain-containing protein</fullName>
    </recommendedName>
</protein>
<dbReference type="AlphaFoldDB" id="A0A2G5TRC5"/>
<keyword evidence="3" id="KW-1185">Reference proteome</keyword>
<name>A0A2G5TRC5_9PELO</name>
<evidence type="ECO:0000313" key="3">
    <source>
        <dbReference type="Proteomes" id="UP000230233"/>
    </source>
</evidence>
<sequence length="145" mass="16169">MMTLTNKRVVGTQMALIFVNSVTGCLSRAQANIFLGGQSENLASGIGEKCQSDTKIWMDSLKILAEVSMKCLVEKKCSKKEQKVLEENFYALEQLDAFGKLPSTGIFEIPLIFDGNYQECQRISGTKYETNYCYLVLVPGKVSNF</sequence>
<feature type="domain" description="Nose resistant-to-fluoxetine protein N-terminal" evidence="1">
    <location>
        <begin position="68"/>
        <end position="144"/>
    </location>
</feature>